<dbReference type="EMBL" id="MU118085">
    <property type="protein sequence ID" value="KAF9645595.1"/>
    <property type="molecule type" value="Genomic_DNA"/>
</dbReference>
<reference evidence="1" key="2">
    <citation type="journal article" date="2020" name="Nat. Commun.">
        <title>Large-scale genome sequencing of mycorrhizal fungi provides insights into the early evolution of symbiotic traits.</title>
        <authorList>
            <person name="Miyauchi S."/>
            <person name="Kiss E."/>
            <person name="Kuo A."/>
            <person name="Drula E."/>
            <person name="Kohler A."/>
            <person name="Sanchez-Garcia M."/>
            <person name="Morin E."/>
            <person name="Andreopoulos B."/>
            <person name="Barry K.W."/>
            <person name="Bonito G."/>
            <person name="Buee M."/>
            <person name="Carver A."/>
            <person name="Chen C."/>
            <person name="Cichocki N."/>
            <person name="Clum A."/>
            <person name="Culley D."/>
            <person name="Crous P.W."/>
            <person name="Fauchery L."/>
            <person name="Girlanda M."/>
            <person name="Hayes R.D."/>
            <person name="Keri Z."/>
            <person name="LaButti K."/>
            <person name="Lipzen A."/>
            <person name="Lombard V."/>
            <person name="Magnuson J."/>
            <person name="Maillard F."/>
            <person name="Murat C."/>
            <person name="Nolan M."/>
            <person name="Ohm R.A."/>
            <person name="Pangilinan J."/>
            <person name="Pereira M.F."/>
            <person name="Perotto S."/>
            <person name="Peter M."/>
            <person name="Pfister S."/>
            <person name="Riley R."/>
            <person name="Sitrit Y."/>
            <person name="Stielow J.B."/>
            <person name="Szollosi G."/>
            <person name="Zifcakova L."/>
            <person name="Stursova M."/>
            <person name="Spatafora J.W."/>
            <person name="Tedersoo L."/>
            <person name="Vaario L.M."/>
            <person name="Yamada A."/>
            <person name="Yan M."/>
            <person name="Wang P."/>
            <person name="Xu J."/>
            <person name="Bruns T."/>
            <person name="Baldrian P."/>
            <person name="Vilgalys R."/>
            <person name="Dunand C."/>
            <person name="Henrissat B."/>
            <person name="Grigoriev I.V."/>
            <person name="Hibbett D."/>
            <person name="Nagy L.G."/>
            <person name="Martin F.M."/>
        </authorList>
    </citation>
    <scope>NUCLEOTIDE SEQUENCE</scope>
    <source>
        <strain evidence="1">P2</strain>
    </source>
</reference>
<accession>A0ACB6Z7C9</accession>
<proteinExistence type="predicted"/>
<protein>
    <submittedName>
        <fullName evidence="1">Uncharacterized protein</fullName>
    </submittedName>
</protein>
<dbReference type="Proteomes" id="UP000886501">
    <property type="component" value="Unassembled WGS sequence"/>
</dbReference>
<sequence length="336" mass="38077">MGGAIIESSAFPDPCTIDSSTTTQYHRMYLPEELVDKILGHLPPDDRWSLENYSLVSKSWLQPSRRLLFARIIIESTTYQSWLDNISPTNTGLLRHVRSLTYYHIGGDEATGSRCGVYALRDYLPSFFQLQQLTLYIMNIEPTICEHLEWFSAFQHTLSSLSLSLVSITWSAFVALVGYFPNLRDLYIYEPSFQVDDRPVPPLPHPLRGRLVVISGRVTEFPIDRFVGLKLEYEELVMYGRYETSLVDAVGGTLKRLKIDRLYPEPTQRAVPDPHLIYHLHKPSNVGFLPTSAGLLGKSLLDAFRRYDLWACRSTPGVGVQTYPGIGVSNKLCEVG</sequence>
<evidence type="ECO:0000313" key="1">
    <source>
        <dbReference type="EMBL" id="KAF9645595.1"/>
    </source>
</evidence>
<comment type="caution">
    <text evidence="1">The sequence shown here is derived from an EMBL/GenBank/DDBJ whole genome shotgun (WGS) entry which is preliminary data.</text>
</comment>
<evidence type="ECO:0000313" key="2">
    <source>
        <dbReference type="Proteomes" id="UP000886501"/>
    </source>
</evidence>
<gene>
    <name evidence="1" type="ORF">BDM02DRAFT_493178</name>
</gene>
<keyword evidence="2" id="KW-1185">Reference proteome</keyword>
<name>A0ACB6Z7C9_THEGA</name>
<reference evidence="1" key="1">
    <citation type="submission" date="2019-10" db="EMBL/GenBank/DDBJ databases">
        <authorList>
            <consortium name="DOE Joint Genome Institute"/>
            <person name="Kuo A."/>
            <person name="Miyauchi S."/>
            <person name="Kiss E."/>
            <person name="Drula E."/>
            <person name="Kohler A."/>
            <person name="Sanchez-Garcia M."/>
            <person name="Andreopoulos B."/>
            <person name="Barry K.W."/>
            <person name="Bonito G."/>
            <person name="Buee M."/>
            <person name="Carver A."/>
            <person name="Chen C."/>
            <person name="Cichocki N."/>
            <person name="Clum A."/>
            <person name="Culley D."/>
            <person name="Crous P.W."/>
            <person name="Fauchery L."/>
            <person name="Girlanda M."/>
            <person name="Hayes R."/>
            <person name="Keri Z."/>
            <person name="Labutti K."/>
            <person name="Lipzen A."/>
            <person name="Lombard V."/>
            <person name="Magnuson J."/>
            <person name="Maillard F."/>
            <person name="Morin E."/>
            <person name="Murat C."/>
            <person name="Nolan M."/>
            <person name="Ohm R."/>
            <person name="Pangilinan J."/>
            <person name="Pereira M."/>
            <person name="Perotto S."/>
            <person name="Peter M."/>
            <person name="Riley R."/>
            <person name="Sitrit Y."/>
            <person name="Stielow B."/>
            <person name="Szollosi G."/>
            <person name="Zifcakova L."/>
            <person name="Stursova M."/>
            <person name="Spatafora J.W."/>
            <person name="Tedersoo L."/>
            <person name="Vaario L.-M."/>
            <person name="Yamada A."/>
            <person name="Yan M."/>
            <person name="Wang P."/>
            <person name="Xu J."/>
            <person name="Bruns T."/>
            <person name="Baldrian P."/>
            <person name="Vilgalys R."/>
            <person name="Henrissat B."/>
            <person name="Grigoriev I.V."/>
            <person name="Hibbett D."/>
            <person name="Nagy L.G."/>
            <person name="Martin F.M."/>
        </authorList>
    </citation>
    <scope>NUCLEOTIDE SEQUENCE</scope>
    <source>
        <strain evidence="1">P2</strain>
    </source>
</reference>
<organism evidence="1 2">
    <name type="scientific">Thelephora ganbajun</name>
    <name type="common">Ganba fungus</name>
    <dbReference type="NCBI Taxonomy" id="370292"/>
    <lineage>
        <taxon>Eukaryota</taxon>
        <taxon>Fungi</taxon>
        <taxon>Dikarya</taxon>
        <taxon>Basidiomycota</taxon>
        <taxon>Agaricomycotina</taxon>
        <taxon>Agaricomycetes</taxon>
        <taxon>Thelephorales</taxon>
        <taxon>Thelephoraceae</taxon>
        <taxon>Thelephora</taxon>
    </lineage>
</organism>